<reference evidence="7 8" key="1">
    <citation type="journal article" date="2021" name="Sci. Rep.">
        <title>Genome sequencing of the multicellular alga Astrephomene provides insights into convergent evolution of germ-soma differentiation.</title>
        <authorList>
            <person name="Yamashita S."/>
            <person name="Yamamoto K."/>
            <person name="Matsuzaki R."/>
            <person name="Suzuki S."/>
            <person name="Yamaguchi H."/>
            <person name="Hirooka S."/>
            <person name="Minakuchi Y."/>
            <person name="Miyagishima S."/>
            <person name="Kawachi M."/>
            <person name="Toyoda A."/>
            <person name="Nozaki H."/>
        </authorList>
    </citation>
    <scope>NUCLEOTIDE SEQUENCE [LARGE SCALE GENOMIC DNA]</scope>
    <source>
        <strain evidence="7 8">NIES-4017</strain>
    </source>
</reference>
<accession>A0AAD3DZL9</accession>
<dbReference type="InterPro" id="IPR011564">
    <property type="entry name" value="Telomer_end-bd_POT1/Cdc13"/>
</dbReference>
<keyword evidence="8" id="KW-1185">Reference proteome</keyword>
<gene>
    <name evidence="7" type="ORF">Agub_g12284</name>
</gene>
<keyword evidence="3" id="KW-0779">Telomere</keyword>
<feature type="compositionally biased region" description="Low complexity" evidence="5">
    <location>
        <begin position="267"/>
        <end position="289"/>
    </location>
</feature>
<dbReference type="GO" id="GO:0000783">
    <property type="term" value="C:nuclear telomere cap complex"/>
    <property type="evidence" value="ECO:0007669"/>
    <property type="project" value="TreeGrafter"/>
</dbReference>
<dbReference type="PANTHER" id="PTHR14513">
    <property type="entry name" value="PROTECTION OF TELOMERES 1"/>
    <property type="match status" value="1"/>
</dbReference>
<evidence type="ECO:0000256" key="3">
    <source>
        <dbReference type="ARBA" id="ARBA00022895"/>
    </source>
</evidence>
<feature type="region of interest" description="Disordered" evidence="5">
    <location>
        <begin position="257"/>
        <end position="289"/>
    </location>
</feature>
<dbReference type="GO" id="GO:0010521">
    <property type="term" value="F:telomerase inhibitor activity"/>
    <property type="evidence" value="ECO:0007669"/>
    <property type="project" value="TreeGrafter"/>
</dbReference>
<dbReference type="Pfam" id="PF02765">
    <property type="entry name" value="POT1"/>
    <property type="match status" value="1"/>
</dbReference>
<comment type="subcellular location">
    <subcellularLocation>
        <location evidence="1">Chromosome</location>
        <location evidence="1">Telomere</location>
    </subcellularLocation>
</comment>
<keyword evidence="2" id="KW-0158">Chromosome</keyword>
<keyword evidence="4" id="KW-0238">DNA-binding</keyword>
<protein>
    <recommendedName>
        <fullName evidence="6">Telomeric single stranded DNA binding POT1/Cdc13 domain-containing protein</fullName>
    </recommendedName>
</protein>
<dbReference type="GO" id="GO:0098505">
    <property type="term" value="F:G-rich strand telomeric DNA binding"/>
    <property type="evidence" value="ECO:0007669"/>
    <property type="project" value="TreeGrafter"/>
</dbReference>
<evidence type="ECO:0000259" key="6">
    <source>
        <dbReference type="Pfam" id="PF02765"/>
    </source>
</evidence>
<evidence type="ECO:0000256" key="5">
    <source>
        <dbReference type="SAM" id="MobiDB-lite"/>
    </source>
</evidence>
<feature type="domain" description="Telomeric single stranded DNA binding POT1/Cdc13" evidence="6">
    <location>
        <begin position="11"/>
        <end position="118"/>
    </location>
</feature>
<dbReference type="InterPro" id="IPR012340">
    <property type="entry name" value="NA-bd_OB-fold"/>
</dbReference>
<evidence type="ECO:0000313" key="8">
    <source>
        <dbReference type="Proteomes" id="UP001054857"/>
    </source>
</evidence>
<dbReference type="GO" id="GO:0016233">
    <property type="term" value="P:telomere capping"/>
    <property type="evidence" value="ECO:0007669"/>
    <property type="project" value="TreeGrafter"/>
</dbReference>
<sequence length="289" mass="31311">MAQVRLCTLKEAQSVRSDQGVSVYACIVNSYAVIRSNGNDHYMHLVLKDDTLSHGESLYAVVFGKCEDLDKIREAELPLIIHVHHAKTQQFKGSLQLLLRSSSGFAVYAASEDRGGEGAAAGGCGGSRGAYGSRNNAAMAPLMKSTIASKFLPPDPERVQQLRRWIQQQREPPPPPPQAAAVVPVASPAVQVQQGARLVKIQDVAPPSDPASGAPACGHLPPVDLICRVLAVDFTCLPHYFIVHVWDGTDAQPLPLHYTSAPPGYLPPEQQLQQQPHQHPEVHQQQQQG</sequence>
<dbReference type="Proteomes" id="UP001054857">
    <property type="component" value="Unassembled WGS sequence"/>
</dbReference>
<dbReference type="InterPro" id="IPR028389">
    <property type="entry name" value="POT1"/>
</dbReference>
<name>A0AAD3DZL9_9CHLO</name>
<dbReference type="AlphaFoldDB" id="A0AAD3DZL9"/>
<dbReference type="PANTHER" id="PTHR14513:SF0">
    <property type="entry name" value="PROTECTION OF TELOMERES PROTEIN 1"/>
    <property type="match status" value="1"/>
</dbReference>
<organism evidence="7 8">
    <name type="scientific">Astrephomene gubernaculifera</name>
    <dbReference type="NCBI Taxonomy" id="47775"/>
    <lineage>
        <taxon>Eukaryota</taxon>
        <taxon>Viridiplantae</taxon>
        <taxon>Chlorophyta</taxon>
        <taxon>core chlorophytes</taxon>
        <taxon>Chlorophyceae</taxon>
        <taxon>CS clade</taxon>
        <taxon>Chlamydomonadales</taxon>
        <taxon>Astrephomenaceae</taxon>
        <taxon>Astrephomene</taxon>
    </lineage>
</organism>
<evidence type="ECO:0000256" key="4">
    <source>
        <dbReference type="ARBA" id="ARBA00023125"/>
    </source>
</evidence>
<comment type="caution">
    <text evidence="7">The sequence shown here is derived from an EMBL/GenBank/DDBJ whole genome shotgun (WGS) entry which is preliminary data.</text>
</comment>
<evidence type="ECO:0000256" key="2">
    <source>
        <dbReference type="ARBA" id="ARBA00022454"/>
    </source>
</evidence>
<evidence type="ECO:0000313" key="7">
    <source>
        <dbReference type="EMBL" id="GFR50132.1"/>
    </source>
</evidence>
<dbReference type="SUPFAM" id="SSF50249">
    <property type="entry name" value="Nucleic acid-binding proteins"/>
    <property type="match status" value="1"/>
</dbReference>
<dbReference type="GO" id="GO:0032210">
    <property type="term" value="P:regulation of telomere maintenance via telomerase"/>
    <property type="evidence" value="ECO:0007669"/>
    <property type="project" value="TreeGrafter"/>
</dbReference>
<evidence type="ECO:0000256" key="1">
    <source>
        <dbReference type="ARBA" id="ARBA00004574"/>
    </source>
</evidence>
<proteinExistence type="predicted"/>
<dbReference type="Gene3D" id="2.40.50.140">
    <property type="entry name" value="Nucleic acid-binding proteins"/>
    <property type="match status" value="1"/>
</dbReference>
<feature type="non-terminal residue" evidence="7">
    <location>
        <position position="289"/>
    </location>
</feature>
<dbReference type="EMBL" id="BMAR01000035">
    <property type="protein sequence ID" value="GFR50132.1"/>
    <property type="molecule type" value="Genomic_DNA"/>
</dbReference>